<dbReference type="Proteomes" id="UP000588586">
    <property type="component" value="Unassembled WGS sequence"/>
</dbReference>
<dbReference type="RefSeq" id="WP_171242215.1">
    <property type="nucleotide sequence ID" value="NZ_JABEPQ010000001.1"/>
</dbReference>
<proteinExistence type="predicted"/>
<dbReference type="InterPro" id="IPR036287">
    <property type="entry name" value="Rv1873-like_sf"/>
</dbReference>
<dbReference type="Pfam" id="PF08837">
    <property type="entry name" value="DUF1810"/>
    <property type="match status" value="1"/>
</dbReference>
<dbReference type="EMBL" id="JABEPQ010000001">
    <property type="protein sequence ID" value="NNM45152.1"/>
    <property type="molecule type" value="Genomic_DNA"/>
</dbReference>
<dbReference type="AlphaFoldDB" id="A0A849HCW8"/>
<reference evidence="1 2" key="1">
    <citation type="submission" date="2020-04" db="EMBL/GenBank/DDBJ databases">
        <title>Knoellia sp. isolate from air conditioner.</title>
        <authorList>
            <person name="Chea S."/>
            <person name="Kim D.-U."/>
        </authorList>
    </citation>
    <scope>NUCLEOTIDE SEQUENCE [LARGE SCALE GENOMIC DNA]</scope>
    <source>
        <strain evidence="1 2">DB2414S</strain>
    </source>
</reference>
<dbReference type="SUPFAM" id="SSF140736">
    <property type="entry name" value="Rv1873-like"/>
    <property type="match status" value="1"/>
</dbReference>
<comment type="caution">
    <text evidence="1">The sequence shown here is derived from an EMBL/GenBank/DDBJ whole genome shotgun (WGS) entry which is preliminary data.</text>
</comment>
<accession>A0A849HCW8</accession>
<name>A0A849HCW8_9MICO</name>
<dbReference type="Gene3D" id="1.25.40.380">
    <property type="entry name" value="Protein of unknown function DUF1810"/>
    <property type="match status" value="1"/>
</dbReference>
<protein>
    <submittedName>
        <fullName evidence="1">DUF1810 domain-containing protein</fullName>
    </submittedName>
</protein>
<evidence type="ECO:0000313" key="1">
    <source>
        <dbReference type="EMBL" id="NNM45152.1"/>
    </source>
</evidence>
<dbReference type="InterPro" id="IPR014937">
    <property type="entry name" value="DUF1810"/>
</dbReference>
<dbReference type="PIRSF" id="PIRSF008546">
    <property type="entry name" value="UCP008546"/>
    <property type="match status" value="1"/>
</dbReference>
<keyword evidence="2" id="KW-1185">Reference proteome</keyword>
<organism evidence="1 2">
    <name type="scientific">Knoellia koreensis</name>
    <dbReference type="NCBI Taxonomy" id="2730921"/>
    <lineage>
        <taxon>Bacteria</taxon>
        <taxon>Bacillati</taxon>
        <taxon>Actinomycetota</taxon>
        <taxon>Actinomycetes</taxon>
        <taxon>Micrococcales</taxon>
        <taxon>Intrasporangiaceae</taxon>
        <taxon>Knoellia</taxon>
    </lineage>
</organism>
<sequence length="144" mass="15431">MAGPADLSHFVAAQDAGDTYAAALAELRSGRKRSHWMWFVFPQVAGLGRSDMAQRYALSGVQGARDYLAHPVLGPRLLECAQALADLGAGDAEAVMGGIDAVKLRSSMTLFAHAAEHDDDRAVFRSVLDQYFGGQEDPATIVRL</sequence>
<gene>
    <name evidence="1" type="ORF">HJG52_03930</name>
</gene>
<evidence type="ECO:0000313" key="2">
    <source>
        <dbReference type="Proteomes" id="UP000588586"/>
    </source>
</evidence>